<evidence type="ECO:0000313" key="2">
    <source>
        <dbReference type="EMBL" id="KGC10182.1"/>
    </source>
</evidence>
<protein>
    <submittedName>
        <fullName evidence="2">Beta-lactamase family protein</fullName>
    </submittedName>
</protein>
<dbReference type="PANTHER" id="PTHR43283">
    <property type="entry name" value="BETA-LACTAMASE-RELATED"/>
    <property type="match status" value="1"/>
</dbReference>
<dbReference type="EMBL" id="JPGG01000018">
    <property type="protein sequence ID" value="KGC10182.1"/>
    <property type="molecule type" value="Genomic_DNA"/>
</dbReference>
<evidence type="ECO:0000259" key="1">
    <source>
        <dbReference type="Pfam" id="PF00144"/>
    </source>
</evidence>
<dbReference type="RefSeq" id="WP_080742249.1">
    <property type="nucleotide sequence ID" value="NZ_CADEVY010000014.1"/>
</dbReference>
<gene>
    <name evidence="2" type="ORF">DM48_6001</name>
</gene>
<dbReference type="SUPFAM" id="SSF56601">
    <property type="entry name" value="beta-lactamase/transpeptidase-like"/>
    <property type="match status" value="1"/>
</dbReference>
<comment type="caution">
    <text evidence="2">The sequence shown here is derived from an EMBL/GenBank/DDBJ whole genome shotgun (WGS) entry which is preliminary data.</text>
</comment>
<sequence>MTTTSPIAGLHAGAPAPGARFDDGLPRARASAMGVDASAVAAWLDDVEQAGLDLHAFMLHRHGHVIAEGWRWPYRADRLRNLHSVAKSFTACAIAFAIEEGRLRLEDRLGDFFAEVPPAPHPAAAMTVADLLTMRTGHAGETSGAVWRRMSSSWIEAFFAIPVETPPGSNFVYTSAASYMLSALVSRVTGETMHAYLRPRLFAPLGISGETWDIGTDGINPGGNGLWAHTADLLKLGILHAQGGVWEGRRVLPEAWVAEATRAQEASNRYGYHWWVHDGGSYSAIGKFVQLVRVFPEAGVTLAVTGAIKGSKRLMPLIEWHLPAAFRDAPFDGAPADAALDAALARWQSPEAASPWQRAFEDTQAERPGVPAVGEWRFVLDPNEGDASELRLLFAEGRCECRLVDREGEHLVTAGLGRWIESTTDMPGADLHHGYRFQDSPVVARAGWVDEATLRMVWLYPETAFRDLVECEFDGERVTLRRSVNINSGALALKDLSGRRAAS</sequence>
<dbReference type="AlphaFoldDB" id="A0AAW3EQW1"/>
<dbReference type="InterPro" id="IPR012338">
    <property type="entry name" value="Beta-lactam/transpept-like"/>
</dbReference>
<dbReference type="InterPro" id="IPR050789">
    <property type="entry name" value="Diverse_Enzym_Activities"/>
</dbReference>
<accession>A0AAW3EQW1</accession>
<dbReference type="Gene3D" id="3.40.710.10">
    <property type="entry name" value="DD-peptidase/beta-lactamase superfamily"/>
    <property type="match status" value="1"/>
</dbReference>
<reference evidence="2 3" key="1">
    <citation type="submission" date="2014-04" db="EMBL/GenBank/DDBJ databases">
        <authorList>
            <person name="Bishop-Lilly K.A."/>
            <person name="Broomall S.M."/>
            <person name="Chain P.S."/>
            <person name="Chertkov O."/>
            <person name="Coyne S.R."/>
            <person name="Daligault H.E."/>
            <person name="Davenport K.W."/>
            <person name="Erkkila T."/>
            <person name="Frey K.G."/>
            <person name="Gibbons H.S."/>
            <person name="Gu W."/>
            <person name="Jaissle J."/>
            <person name="Johnson S.L."/>
            <person name="Koroleva G.I."/>
            <person name="Ladner J.T."/>
            <person name="Lo C.-C."/>
            <person name="Minogue T.D."/>
            <person name="Munk C."/>
            <person name="Palacios G.F."/>
            <person name="Redden C.L."/>
            <person name="Rosenzweig C.N."/>
            <person name="Scholz M.B."/>
            <person name="Teshima H."/>
            <person name="Xu Y."/>
        </authorList>
    </citation>
    <scope>NUCLEOTIDE SEQUENCE [LARGE SCALE GENOMIC DNA]</scope>
    <source>
        <strain evidence="3">gladioli</strain>
    </source>
</reference>
<dbReference type="Pfam" id="PF00144">
    <property type="entry name" value="Beta-lactamase"/>
    <property type="match status" value="1"/>
</dbReference>
<dbReference type="KEGG" id="bgo:BM43_2895"/>
<proteinExistence type="predicted"/>
<dbReference type="PANTHER" id="PTHR43283:SF7">
    <property type="entry name" value="BETA-LACTAMASE-RELATED DOMAIN-CONTAINING PROTEIN"/>
    <property type="match status" value="1"/>
</dbReference>
<feature type="domain" description="Beta-lactamase-related" evidence="1">
    <location>
        <begin position="56"/>
        <end position="305"/>
    </location>
</feature>
<name>A0AAW3EQW1_BURGA</name>
<organism evidence="2 3">
    <name type="scientific">Burkholderia gladioli</name>
    <name type="common">Pseudomonas marginata</name>
    <name type="synonym">Phytomonas marginata</name>
    <dbReference type="NCBI Taxonomy" id="28095"/>
    <lineage>
        <taxon>Bacteria</taxon>
        <taxon>Pseudomonadati</taxon>
        <taxon>Pseudomonadota</taxon>
        <taxon>Betaproteobacteria</taxon>
        <taxon>Burkholderiales</taxon>
        <taxon>Burkholderiaceae</taxon>
        <taxon>Burkholderia</taxon>
    </lineage>
</organism>
<dbReference type="Proteomes" id="UP000029590">
    <property type="component" value="Unassembled WGS sequence"/>
</dbReference>
<evidence type="ECO:0000313" key="3">
    <source>
        <dbReference type="Proteomes" id="UP000029590"/>
    </source>
</evidence>
<dbReference type="InterPro" id="IPR001466">
    <property type="entry name" value="Beta-lactam-related"/>
</dbReference>